<dbReference type="Gene3D" id="3.80.30.30">
    <property type="match status" value="1"/>
</dbReference>
<dbReference type="AlphaFoldDB" id="A0A556ABG6"/>
<keyword evidence="3" id="KW-0411">Iron-sulfur</keyword>
<dbReference type="GO" id="GO:0046872">
    <property type="term" value="F:metal ion binding"/>
    <property type="evidence" value="ECO:0007669"/>
    <property type="project" value="UniProtKB-KW"/>
</dbReference>
<keyword evidence="1" id="KW-0479">Metal-binding</keyword>
<comment type="caution">
    <text evidence="5">The sequence shown here is derived from an EMBL/GenBank/DDBJ whole genome shotgun (WGS) entry which is preliminary data.</text>
</comment>
<dbReference type="NCBIfam" id="NF033668">
    <property type="entry name" value="rSAM_PA0069"/>
    <property type="match status" value="1"/>
</dbReference>
<dbReference type="InterPro" id="IPR040086">
    <property type="entry name" value="MJ0683-like"/>
</dbReference>
<accession>A0A556ABG6</accession>
<gene>
    <name evidence="5" type="ORF">FOZ76_20450</name>
</gene>
<name>A0A556ABG6_9BURK</name>
<dbReference type="SMART" id="SM00729">
    <property type="entry name" value="Elp3"/>
    <property type="match status" value="1"/>
</dbReference>
<organism evidence="5 6">
    <name type="scientific">Verticiella sediminum</name>
    <dbReference type="NCBI Taxonomy" id="1247510"/>
    <lineage>
        <taxon>Bacteria</taxon>
        <taxon>Pseudomonadati</taxon>
        <taxon>Pseudomonadota</taxon>
        <taxon>Betaproteobacteria</taxon>
        <taxon>Burkholderiales</taxon>
        <taxon>Alcaligenaceae</taxon>
        <taxon>Verticiella</taxon>
    </lineage>
</organism>
<keyword evidence="2" id="KW-0408">Iron</keyword>
<proteinExistence type="predicted"/>
<protein>
    <submittedName>
        <fullName evidence="5">PA0069 family radical SAM protein</fullName>
    </submittedName>
</protein>
<keyword evidence="6" id="KW-1185">Reference proteome</keyword>
<evidence type="ECO:0000256" key="2">
    <source>
        <dbReference type="ARBA" id="ARBA00023004"/>
    </source>
</evidence>
<evidence type="ECO:0000256" key="1">
    <source>
        <dbReference type="ARBA" id="ARBA00022723"/>
    </source>
</evidence>
<dbReference type="SFLD" id="SFLDG01084">
    <property type="entry name" value="Uncharacterised_Radical_SAM_Su"/>
    <property type="match status" value="1"/>
</dbReference>
<dbReference type="GO" id="GO:0051536">
    <property type="term" value="F:iron-sulfur cluster binding"/>
    <property type="evidence" value="ECO:0007669"/>
    <property type="project" value="UniProtKB-KW"/>
</dbReference>
<dbReference type="InterPro" id="IPR058240">
    <property type="entry name" value="rSAM_sf"/>
</dbReference>
<dbReference type="InterPro" id="IPR007197">
    <property type="entry name" value="rSAM"/>
</dbReference>
<sequence length="373" mass="41073">MVTDANTPPGKPVRPTWRGRGAVANVAHRFERDERAAFDDGWATQAEDARQARAPRTTVREEHARKLLSYNVSPDIPFDRAVNPYRGCEHGCTYCYARATHAYLGYSPGLDFETRLVAKVNAVEALRAELARPGYRPGTITIGSATDPYQPIERDWRLTRGLLELMDECSHPVVLITKNALIERDVDVLARLAARGLVVVFLSITTLDAAMARTLEPRASAPWRRIEAVRALSQAGIPVGVMVAPIIPFITDAQVEHVLTAAAEAGAGSAGYTVLRLPYEVRDVFEAWLHTHFPDRAARVLHHVEATGGARDASGVRASSRFGTRMRGEGAWAELMAQRFTIAARKAGFGQRRFDLSTQHFNPPNLGGQQSLF</sequence>
<feature type="domain" description="Elp3/MiaA/NifB-like radical SAM core" evidence="4">
    <location>
        <begin position="78"/>
        <end position="303"/>
    </location>
</feature>
<dbReference type="InterPro" id="IPR006638">
    <property type="entry name" value="Elp3/MiaA/NifB-like_rSAM"/>
</dbReference>
<dbReference type="EMBL" id="VLTJ01000039">
    <property type="protein sequence ID" value="TSH90210.1"/>
    <property type="molecule type" value="Genomic_DNA"/>
</dbReference>
<dbReference type="PANTHER" id="PTHR43432:SF3">
    <property type="entry name" value="SLR0285 PROTEIN"/>
    <property type="match status" value="1"/>
</dbReference>
<dbReference type="Pfam" id="PF04055">
    <property type="entry name" value="Radical_SAM"/>
    <property type="match status" value="1"/>
</dbReference>
<dbReference type="SFLD" id="SFLDS00029">
    <property type="entry name" value="Radical_SAM"/>
    <property type="match status" value="1"/>
</dbReference>
<dbReference type="CDD" id="cd01335">
    <property type="entry name" value="Radical_SAM"/>
    <property type="match status" value="1"/>
</dbReference>
<dbReference type="GO" id="GO:0003824">
    <property type="term" value="F:catalytic activity"/>
    <property type="evidence" value="ECO:0007669"/>
    <property type="project" value="InterPro"/>
</dbReference>
<evidence type="ECO:0000313" key="5">
    <source>
        <dbReference type="EMBL" id="TSH90210.1"/>
    </source>
</evidence>
<evidence type="ECO:0000256" key="3">
    <source>
        <dbReference type="ARBA" id="ARBA00023014"/>
    </source>
</evidence>
<evidence type="ECO:0000313" key="6">
    <source>
        <dbReference type="Proteomes" id="UP000318405"/>
    </source>
</evidence>
<dbReference type="PANTHER" id="PTHR43432">
    <property type="entry name" value="SLR0285 PROTEIN"/>
    <property type="match status" value="1"/>
</dbReference>
<dbReference type="Proteomes" id="UP000318405">
    <property type="component" value="Unassembled WGS sequence"/>
</dbReference>
<dbReference type="SUPFAM" id="SSF102114">
    <property type="entry name" value="Radical SAM enzymes"/>
    <property type="match status" value="1"/>
</dbReference>
<dbReference type="RefSeq" id="WP_143950124.1">
    <property type="nucleotide sequence ID" value="NZ_BAABMB010000003.1"/>
</dbReference>
<reference evidence="5 6" key="1">
    <citation type="submission" date="2019-07" db="EMBL/GenBank/DDBJ databases">
        <title>Qingshengfaniella alkalisoli gen. nov., sp. nov., isolated from saline soil.</title>
        <authorList>
            <person name="Xu L."/>
            <person name="Huang X.-X."/>
            <person name="Sun J.-Q."/>
        </authorList>
    </citation>
    <scope>NUCLEOTIDE SEQUENCE [LARGE SCALE GENOMIC DNA]</scope>
    <source>
        <strain evidence="5 6">DSM 27279</strain>
    </source>
</reference>
<evidence type="ECO:0000259" key="4">
    <source>
        <dbReference type="SMART" id="SM00729"/>
    </source>
</evidence>
<dbReference type="OrthoDB" id="9785699at2"/>